<organism evidence="2 3">
    <name type="scientific">Zunongwangia endophytica</name>
    <dbReference type="NCBI Taxonomy" id="1808945"/>
    <lineage>
        <taxon>Bacteria</taxon>
        <taxon>Pseudomonadati</taxon>
        <taxon>Bacteroidota</taxon>
        <taxon>Flavobacteriia</taxon>
        <taxon>Flavobacteriales</taxon>
        <taxon>Flavobacteriaceae</taxon>
        <taxon>Zunongwangia</taxon>
    </lineage>
</organism>
<feature type="transmembrane region" description="Helical" evidence="1">
    <location>
        <begin position="369"/>
        <end position="391"/>
    </location>
</feature>
<dbReference type="PANTHER" id="PTHR32063">
    <property type="match status" value="1"/>
</dbReference>
<keyword evidence="3" id="KW-1185">Reference proteome</keyword>
<feature type="transmembrane region" description="Helical" evidence="1">
    <location>
        <begin position="538"/>
        <end position="557"/>
    </location>
</feature>
<dbReference type="PANTHER" id="PTHR32063:SF18">
    <property type="entry name" value="CATION EFFLUX SYSTEM PROTEIN"/>
    <property type="match status" value="1"/>
</dbReference>
<dbReference type="RefSeq" id="WP_290234315.1">
    <property type="nucleotide sequence ID" value="NZ_JAUFPZ010000002.1"/>
</dbReference>
<dbReference type="PRINTS" id="PR00702">
    <property type="entry name" value="ACRIFLAVINRP"/>
</dbReference>
<dbReference type="Proteomes" id="UP001595793">
    <property type="component" value="Unassembled WGS sequence"/>
</dbReference>
<protein>
    <submittedName>
        <fullName evidence="2">Efflux RND transporter permease subunit</fullName>
    </submittedName>
</protein>
<feature type="transmembrane region" description="Helical" evidence="1">
    <location>
        <begin position="866"/>
        <end position="885"/>
    </location>
</feature>
<feature type="transmembrane region" description="Helical" evidence="1">
    <location>
        <begin position="968"/>
        <end position="984"/>
    </location>
</feature>
<feature type="transmembrane region" description="Helical" evidence="1">
    <location>
        <begin position="892"/>
        <end position="912"/>
    </location>
</feature>
<proteinExistence type="predicted"/>
<keyword evidence="1" id="KW-0472">Membrane</keyword>
<dbReference type="Gene3D" id="3.30.2090.10">
    <property type="entry name" value="Multidrug efflux transporter AcrB TolC docking domain, DN and DC subdomains"/>
    <property type="match status" value="2"/>
</dbReference>
<dbReference type="Gene3D" id="3.30.70.1430">
    <property type="entry name" value="Multidrug efflux transporter AcrB pore domain"/>
    <property type="match status" value="2"/>
</dbReference>
<dbReference type="Gene3D" id="3.30.70.1320">
    <property type="entry name" value="Multidrug efflux transporter AcrB pore domain like"/>
    <property type="match status" value="1"/>
</dbReference>
<feature type="transmembrane region" description="Helical" evidence="1">
    <location>
        <begin position="397"/>
        <end position="419"/>
    </location>
</feature>
<dbReference type="Gene3D" id="3.30.70.1440">
    <property type="entry name" value="Multidrug efflux transporter AcrB pore domain"/>
    <property type="match status" value="1"/>
</dbReference>
<comment type="caution">
    <text evidence="2">The sequence shown here is derived from an EMBL/GenBank/DDBJ whole genome shotgun (WGS) entry which is preliminary data.</text>
</comment>
<feature type="transmembrane region" description="Helical" evidence="1">
    <location>
        <begin position="439"/>
        <end position="460"/>
    </location>
</feature>
<dbReference type="SUPFAM" id="SSF82714">
    <property type="entry name" value="Multidrug efflux transporter AcrB TolC docking domain, DN and DC subdomains"/>
    <property type="match status" value="2"/>
</dbReference>
<feature type="transmembrane region" description="Helical" evidence="1">
    <location>
        <begin position="996"/>
        <end position="1018"/>
    </location>
</feature>
<keyword evidence="1" id="KW-1133">Transmembrane helix</keyword>
<sequence>MTKKRKIHYLESVMKHNQVVKVVIVLLLILGLYSLFNMPRSEDPDIVMPTAMIYAFYPGADEYQVEQEVTDKIEEYLFSFEEIRKAKTKSETREGQSFITVEIYSSVKNRKQFWHTLQLDMQSNLLPNLPKGVVGPFVNSNFSDVTAMILSVSSSERTYAEIEEYVDKLDDGLKVIPTVSKINRSGEQQRQIYISVNDEKLRQYGFDMSLLINKLQQANVTQYSGELNMGSNTLIPVYSSGRFQSEKEIANQIIYTTPEGIVVRLEDVATIERRFEERESYVRVGEEQAMVLSINMQPGNNIVAFGETVQEKIDKIRAEFPSDIHIKTIVNQPEIVDDSIGHFMIEFGMAIASVIIVVMLLLPFRVAAVASITAPISIIITFGLMNMVGLYLHQVTLAGLIIVLGMVVDDAIVVVDNYIEKLDEGITPWTAAWTSAKQLSLPIFTATIAIIFAFAPLAIFMDGVAQDFMSSLPVAIGLALCTSLVVALVFTPYTCYVFIKKGLKHKMSERKVRKKSLLDYLQLFFDKCIETAFRWPKVTLLVGFLSVISAFGVAGNLKEKFFPKSERNQFNLEVRLPVGASLERTEETVIDLENILRKEERITDVTSFIGMSSPRFHTAYAPETPRRNYAQIFITTTSNDDADDLAKEYLEKFKNYLPDGHIQVKQLSLQEGAPIAVRVFGENDNDLNKVALQVKDILENAEGPNYVRLDSENDYLGLKLDIDEDRAARLGISNAAITQALGAGLKGYALSTMWEADKPVDIFVRYDSINRKDFDALSNIHISSAYGKKVPLKDVASLDMSWHTGMVAHRNGLKALSVLSEAQMGITPSSILRAVQPKIDEIELPRGVHIEYGGDAESTRDNQPNMMTSLGVSLILIFLTLLFQFKNLGKSLIVLSTFPLSLLGAFTGLFVTGNPLGMTAFMGIISLIGIVVRNGIILVDYTDELILDHGYSIKAAAMAASKRRMRPIFLTSGAAAVGVIPMIVSQSPMWAPLGSVLAFGLLFSMVLTLFVVPVLYSLCIKPKQDVDRNQTDVNDPILYKPKHS</sequence>
<gene>
    <name evidence="2" type="ORF">ACFOS1_08115</name>
</gene>
<evidence type="ECO:0000256" key="1">
    <source>
        <dbReference type="SAM" id="Phobius"/>
    </source>
</evidence>
<name>A0ABV8H7X4_9FLAO</name>
<evidence type="ECO:0000313" key="2">
    <source>
        <dbReference type="EMBL" id="MFC4027366.1"/>
    </source>
</evidence>
<feature type="transmembrane region" description="Helical" evidence="1">
    <location>
        <begin position="472"/>
        <end position="499"/>
    </location>
</feature>
<accession>A0ABV8H7X4</accession>
<dbReference type="SUPFAM" id="SSF82693">
    <property type="entry name" value="Multidrug efflux transporter AcrB pore domain, PN1, PN2, PC1 and PC2 subdomains"/>
    <property type="match status" value="3"/>
</dbReference>
<keyword evidence="1" id="KW-0812">Transmembrane</keyword>
<evidence type="ECO:0000313" key="3">
    <source>
        <dbReference type="Proteomes" id="UP001595793"/>
    </source>
</evidence>
<dbReference type="InterPro" id="IPR001036">
    <property type="entry name" value="Acrflvin-R"/>
</dbReference>
<dbReference type="Gene3D" id="1.20.1640.10">
    <property type="entry name" value="Multidrug efflux transporter AcrB transmembrane domain"/>
    <property type="match status" value="2"/>
</dbReference>
<dbReference type="InterPro" id="IPR027463">
    <property type="entry name" value="AcrB_DN_DC_subdom"/>
</dbReference>
<feature type="transmembrane region" description="Helical" evidence="1">
    <location>
        <begin position="340"/>
        <end position="362"/>
    </location>
</feature>
<dbReference type="EMBL" id="JBHSAS010000006">
    <property type="protein sequence ID" value="MFC4027366.1"/>
    <property type="molecule type" value="Genomic_DNA"/>
</dbReference>
<reference evidence="3" key="1">
    <citation type="journal article" date="2019" name="Int. J. Syst. Evol. Microbiol.">
        <title>The Global Catalogue of Microorganisms (GCM) 10K type strain sequencing project: providing services to taxonomists for standard genome sequencing and annotation.</title>
        <authorList>
            <consortium name="The Broad Institute Genomics Platform"/>
            <consortium name="The Broad Institute Genome Sequencing Center for Infectious Disease"/>
            <person name="Wu L."/>
            <person name="Ma J."/>
        </authorList>
    </citation>
    <scope>NUCLEOTIDE SEQUENCE [LARGE SCALE GENOMIC DNA]</scope>
    <source>
        <strain evidence="3">CECT 9128</strain>
    </source>
</reference>
<dbReference type="SUPFAM" id="SSF82866">
    <property type="entry name" value="Multidrug efflux transporter AcrB transmembrane domain"/>
    <property type="match status" value="2"/>
</dbReference>
<dbReference type="Pfam" id="PF00873">
    <property type="entry name" value="ACR_tran"/>
    <property type="match status" value="1"/>
</dbReference>
<feature type="transmembrane region" description="Helical" evidence="1">
    <location>
        <begin position="20"/>
        <end position="36"/>
    </location>
</feature>
<feature type="transmembrane region" description="Helical" evidence="1">
    <location>
        <begin position="918"/>
        <end position="939"/>
    </location>
</feature>